<accession>A0ABZ0TBD3</accession>
<dbReference type="EMBL" id="CP139472">
    <property type="protein sequence ID" value="WPU48085.1"/>
    <property type="molecule type" value="Genomic_DNA"/>
</dbReference>
<dbReference type="RefSeq" id="WP_157953394.1">
    <property type="nucleotide sequence ID" value="NC_014532.2"/>
</dbReference>
<proteinExistence type="predicted"/>
<name>A0ABZ0TBD3_HALED</name>
<keyword evidence="1" id="KW-0812">Transmembrane</keyword>
<keyword evidence="1" id="KW-1133">Transmembrane helix</keyword>
<evidence type="ECO:0000313" key="2">
    <source>
        <dbReference type="EMBL" id="WPU48085.1"/>
    </source>
</evidence>
<organism evidence="2 3">
    <name type="scientific">Halomonas elongata (strain ATCC 33173 / DSM 2581 / NBRC 15536 / NCIMB 2198 / 1H9)</name>
    <dbReference type="NCBI Taxonomy" id="768066"/>
    <lineage>
        <taxon>Bacteria</taxon>
        <taxon>Pseudomonadati</taxon>
        <taxon>Pseudomonadota</taxon>
        <taxon>Gammaproteobacteria</taxon>
        <taxon>Oceanospirillales</taxon>
        <taxon>Halomonadaceae</taxon>
        <taxon>Halomonas</taxon>
    </lineage>
</organism>
<sequence>MSMEQVPSTQSQLDRIEAGVKELNERTARTEERQHNQGAKIEAHDGMLADHSQRIRHVELNHAVAQATGTQQYQHLSGRWKIIGTTAIAAASIAGAFLSRIIFP</sequence>
<dbReference type="GeneID" id="91009365"/>
<protein>
    <submittedName>
        <fullName evidence="2">Uncharacterized protein</fullName>
    </submittedName>
</protein>
<dbReference type="Proteomes" id="UP001322512">
    <property type="component" value="Chromosome"/>
</dbReference>
<keyword evidence="3" id="KW-1185">Reference proteome</keyword>
<reference evidence="2 3" key="1">
    <citation type="submission" date="2023-11" db="EMBL/GenBank/DDBJ databases">
        <title>MicrobeMod: A computational toolkit for identifying prokaryotic methylation and restriction-modification with nanopore sequencing.</title>
        <authorList>
            <person name="Crits-Christoph A."/>
            <person name="Kang S.C."/>
            <person name="Lee H."/>
            <person name="Ostrov N."/>
        </authorList>
    </citation>
    <scope>NUCLEOTIDE SEQUENCE [LARGE SCALE GENOMIC DNA]</scope>
    <source>
        <strain evidence="2 3">ATCC 33173</strain>
    </source>
</reference>
<evidence type="ECO:0000256" key="1">
    <source>
        <dbReference type="SAM" id="Phobius"/>
    </source>
</evidence>
<keyword evidence="1" id="KW-0472">Membrane</keyword>
<gene>
    <name evidence="2" type="ORF">SR933_04145</name>
</gene>
<evidence type="ECO:0000313" key="3">
    <source>
        <dbReference type="Proteomes" id="UP001322512"/>
    </source>
</evidence>
<feature type="transmembrane region" description="Helical" evidence="1">
    <location>
        <begin position="82"/>
        <end position="103"/>
    </location>
</feature>